<dbReference type="SUPFAM" id="SSF53686">
    <property type="entry name" value="Tryptophan synthase beta subunit-like PLP-dependent enzymes"/>
    <property type="match status" value="1"/>
</dbReference>
<dbReference type="EMBL" id="MFKF01000136">
    <property type="protein sequence ID" value="OGG52717.1"/>
    <property type="molecule type" value="Genomic_DNA"/>
</dbReference>
<evidence type="ECO:0000256" key="5">
    <source>
        <dbReference type="ARBA" id="ARBA00022605"/>
    </source>
</evidence>
<dbReference type="InterPro" id="IPR001216">
    <property type="entry name" value="P-phosphate_BS"/>
</dbReference>
<feature type="modified residue" description="N6-(pyridoxal phosphate)lysine" evidence="10">
    <location>
        <position position="48"/>
    </location>
</feature>
<keyword evidence="5 11" id="KW-0028">Amino-acid biosynthesis</keyword>
<dbReference type="GO" id="GO:0004124">
    <property type="term" value="F:cysteine synthase activity"/>
    <property type="evidence" value="ECO:0007669"/>
    <property type="project" value="UniProtKB-UniRule"/>
</dbReference>
<comment type="cofactor">
    <cofactor evidence="1 10 11">
        <name>pyridoxal 5'-phosphate</name>
        <dbReference type="ChEBI" id="CHEBI:597326"/>
    </cofactor>
</comment>
<dbReference type="EC" id="2.5.1.47" evidence="3 11"/>
<feature type="domain" description="Tryptophan synthase beta chain-like PALP" evidence="12">
    <location>
        <begin position="12"/>
        <end position="268"/>
    </location>
</feature>
<dbReference type="InterPro" id="IPR050214">
    <property type="entry name" value="Cys_Synth/Cystath_Beta-Synth"/>
</dbReference>
<comment type="caution">
    <text evidence="13">The sequence shown here is derived from an EMBL/GenBank/DDBJ whole genome shotgun (WGS) entry which is preliminary data.</text>
</comment>
<evidence type="ECO:0000256" key="9">
    <source>
        <dbReference type="ARBA" id="ARBA00047931"/>
    </source>
</evidence>
<evidence type="ECO:0000256" key="11">
    <source>
        <dbReference type="RuleBase" id="RU003985"/>
    </source>
</evidence>
<dbReference type="InterPro" id="IPR001926">
    <property type="entry name" value="TrpB-like_PALP"/>
</dbReference>
<dbReference type="CDD" id="cd01561">
    <property type="entry name" value="CBS_like"/>
    <property type="match status" value="1"/>
</dbReference>
<keyword evidence="6 11" id="KW-0808">Transferase</keyword>
<dbReference type="Proteomes" id="UP000178606">
    <property type="component" value="Unassembled WGS sequence"/>
</dbReference>
<dbReference type="AlphaFoldDB" id="A0A1F6CUC4"/>
<comment type="catalytic activity">
    <reaction evidence="9 11">
        <text>O-acetyl-L-serine + hydrogen sulfide = L-cysteine + acetate</text>
        <dbReference type="Rhea" id="RHEA:14829"/>
        <dbReference type="ChEBI" id="CHEBI:29919"/>
        <dbReference type="ChEBI" id="CHEBI:30089"/>
        <dbReference type="ChEBI" id="CHEBI:35235"/>
        <dbReference type="ChEBI" id="CHEBI:58340"/>
        <dbReference type="EC" id="2.5.1.47"/>
    </reaction>
</comment>
<dbReference type="GO" id="GO:0006535">
    <property type="term" value="P:cysteine biosynthetic process from serine"/>
    <property type="evidence" value="ECO:0007669"/>
    <property type="project" value="UniProtKB-UniRule"/>
</dbReference>
<evidence type="ECO:0000313" key="13">
    <source>
        <dbReference type="EMBL" id="OGG52717.1"/>
    </source>
</evidence>
<dbReference type="PROSITE" id="PS00901">
    <property type="entry name" value="CYS_SYNTHASE"/>
    <property type="match status" value="1"/>
</dbReference>
<gene>
    <name evidence="13" type="ORF">A3F84_08120</name>
</gene>
<evidence type="ECO:0000256" key="2">
    <source>
        <dbReference type="ARBA" id="ARBA00007103"/>
    </source>
</evidence>
<dbReference type="Pfam" id="PF00291">
    <property type="entry name" value="PALP"/>
    <property type="match status" value="1"/>
</dbReference>
<accession>A0A1F6CUC4</accession>
<dbReference type="Gene3D" id="3.40.50.1100">
    <property type="match status" value="2"/>
</dbReference>
<sequence length="269" mass="28753">MPKDNAVVDSILDLIGDTPLIRLSRVVESDMAEVCCKVEFFNPGRSVKDRIGREMIEAAERDGRLRPGMRIVEPTSGNTGIGLALAAATKGYRLILTMPDTMSLERRQILASYGAEVALTPGQEDMPGAVRKAKEIVEQDPNCFMPQQFDNPANAGAHRRTTAREILEATEGRIDAFVAGVGTGGTVTGVGEVLKAHDPNILVVAVEPAASAVLSGGRPGLHNIQGIGAGFVPSILNRDVIDEVVTVEEEEAFKMARRLSREEGLLVGV</sequence>
<evidence type="ECO:0000256" key="6">
    <source>
        <dbReference type="ARBA" id="ARBA00022679"/>
    </source>
</evidence>
<evidence type="ECO:0000256" key="1">
    <source>
        <dbReference type="ARBA" id="ARBA00001933"/>
    </source>
</evidence>
<evidence type="ECO:0000256" key="10">
    <source>
        <dbReference type="PIRSR" id="PIRSR605856-51"/>
    </source>
</evidence>
<evidence type="ECO:0000259" key="12">
    <source>
        <dbReference type="Pfam" id="PF00291"/>
    </source>
</evidence>
<dbReference type="NCBIfam" id="TIGR01139">
    <property type="entry name" value="cysK"/>
    <property type="match status" value="1"/>
</dbReference>
<proteinExistence type="inferred from homology"/>
<name>A0A1F6CUC4_HANXR</name>
<reference evidence="13 14" key="1">
    <citation type="journal article" date="2016" name="Nat. Commun.">
        <title>Thousands of microbial genomes shed light on interconnected biogeochemical processes in an aquifer system.</title>
        <authorList>
            <person name="Anantharaman K."/>
            <person name="Brown C.T."/>
            <person name="Hug L.A."/>
            <person name="Sharon I."/>
            <person name="Castelle C.J."/>
            <person name="Probst A.J."/>
            <person name="Thomas B.C."/>
            <person name="Singh A."/>
            <person name="Wilkins M.J."/>
            <person name="Karaoz U."/>
            <person name="Brodie E.L."/>
            <person name="Williams K.H."/>
            <person name="Hubbard S.S."/>
            <person name="Banfield J.F."/>
        </authorList>
    </citation>
    <scope>NUCLEOTIDE SEQUENCE [LARGE SCALE GENOMIC DNA]</scope>
    <source>
        <strain evidence="14">RIFCSPLOWO2_12_FULL_64_10</strain>
    </source>
</reference>
<keyword evidence="7 10" id="KW-0663">Pyridoxal phosphate</keyword>
<protein>
    <recommendedName>
        <fullName evidence="4 11">Cysteine synthase</fullName>
        <ecNumber evidence="3 11">2.5.1.47</ecNumber>
    </recommendedName>
</protein>
<dbReference type="NCBIfam" id="TIGR01136">
    <property type="entry name" value="cysKM"/>
    <property type="match status" value="1"/>
</dbReference>
<comment type="similarity">
    <text evidence="2 11">Belongs to the cysteine synthase/cystathionine beta-synthase family.</text>
</comment>
<keyword evidence="8 11" id="KW-0198">Cysteine biosynthesis</keyword>
<evidence type="ECO:0000256" key="3">
    <source>
        <dbReference type="ARBA" id="ARBA00012681"/>
    </source>
</evidence>
<dbReference type="FunFam" id="3.40.50.1100:FF:000118">
    <property type="entry name" value="Related to CYS4-cystathionine beta-synthase"/>
    <property type="match status" value="1"/>
</dbReference>
<dbReference type="InterPro" id="IPR005856">
    <property type="entry name" value="Cys_synth"/>
</dbReference>
<dbReference type="InterPro" id="IPR036052">
    <property type="entry name" value="TrpB-like_PALP_sf"/>
</dbReference>
<evidence type="ECO:0000256" key="4">
    <source>
        <dbReference type="ARBA" id="ARBA00019371"/>
    </source>
</evidence>
<feature type="non-terminal residue" evidence="13">
    <location>
        <position position="269"/>
    </location>
</feature>
<dbReference type="PANTHER" id="PTHR10314">
    <property type="entry name" value="CYSTATHIONINE BETA-SYNTHASE"/>
    <property type="match status" value="1"/>
</dbReference>
<evidence type="ECO:0000313" key="14">
    <source>
        <dbReference type="Proteomes" id="UP000178606"/>
    </source>
</evidence>
<evidence type="ECO:0000256" key="8">
    <source>
        <dbReference type="ARBA" id="ARBA00023192"/>
    </source>
</evidence>
<evidence type="ECO:0000256" key="7">
    <source>
        <dbReference type="ARBA" id="ARBA00022898"/>
    </source>
</evidence>
<dbReference type="FunFam" id="3.40.50.1100:FF:000002">
    <property type="entry name" value="Cysteine synthase"/>
    <property type="match status" value="1"/>
</dbReference>
<organism evidence="13 14">
    <name type="scientific">Handelsmanbacteria sp. (strain RIFCSPLOWO2_12_FULL_64_10)</name>
    <dbReference type="NCBI Taxonomy" id="1817868"/>
    <lineage>
        <taxon>Bacteria</taxon>
        <taxon>Candidatus Handelsmaniibacteriota</taxon>
    </lineage>
</organism>
<dbReference type="InterPro" id="IPR005859">
    <property type="entry name" value="CysK"/>
</dbReference>